<dbReference type="EMBL" id="WIQZ01000012">
    <property type="protein sequence ID" value="KAF3142024.1"/>
    <property type="molecule type" value="Genomic_DNA"/>
</dbReference>
<evidence type="ECO:0000313" key="2">
    <source>
        <dbReference type="EMBL" id="KAF3142024.1"/>
    </source>
</evidence>
<gene>
    <name evidence="2" type="ORF">TWF703_001247</name>
</gene>
<comment type="caution">
    <text evidence="2">The sequence shown here is derived from an EMBL/GenBank/DDBJ whole genome shotgun (WGS) entry which is preliminary data.</text>
</comment>
<feature type="region of interest" description="Disordered" evidence="1">
    <location>
        <begin position="1"/>
        <end position="28"/>
    </location>
</feature>
<organism evidence="2 3">
    <name type="scientific">Orbilia oligospora</name>
    <name type="common">Nematode-trapping fungus</name>
    <name type="synonym">Arthrobotrys oligospora</name>
    <dbReference type="NCBI Taxonomy" id="2813651"/>
    <lineage>
        <taxon>Eukaryota</taxon>
        <taxon>Fungi</taxon>
        <taxon>Dikarya</taxon>
        <taxon>Ascomycota</taxon>
        <taxon>Pezizomycotina</taxon>
        <taxon>Orbiliomycetes</taxon>
        <taxon>Orbiliales</taxon>
        <taxon>Orbiliaceae</taxon>
        <taxon>Orbilia</taxon>
    </lineage>
</organism>
<proteinExistence type="predicted"/>
<evidence type="ECO:0000313" key="3">
    <source>
        <dbReference type="Proteomes" id="UP000480548"/>
    </source>
</evidence>
<dbReference type="AlphaFoldDB" id="A0A7C8NW12"/>
<evidence type="ECO:0000256" key="1">
    <source>
        <dbReference type="SAM" id="MobiDB-lite"/>
    </source>
</evidence>
<sequence length="116" mass="12586">MRLRHAHGPAPTACVGNGGSLVPSKTPDYSNRAGRLTTFIHQQPVASAKAGALRGLEGLKTSGSLATNFGPERCSALTHSSSLAQLYFYRQPKNHHRYLDRSITHQFIGSQKLSED</sequence>
<accession>A0A7C8NW12</accession>
<reference evidence="2 3" key="1">
    <citation type="submission" date="2019-06" db="EMBL/GenBank/DDBJ databases">
        <authorList>
            <person name="Palmer J.M."/>
        </authorList>
    </citation>
    <scope>NUCLEOTIDE SEQUENCE [LARGE SCALE GENOMIC DNA]</scope>
    <source>
        <strain evidence="2 3">TWF703</strain>
    </source>
</reference>
<protein>
    <submittedName>
        <fullName evidence="2">Uncharacterized protein</fullName>
    </submittedName>
</protein>
<name>A0A7C8NW12_ORBOL</name>
<dbReference type="Proteomes" id="UP000480548">
    <property type="component" value="Unassembled WGS sequence"/>
</dbReference>